<dbReference type="Gene3D" id="3.20.20.80">
    <property type="entry name" value="Glycosidases"/>
    <property type="match status" value="1"/>
</dbReference>
<dbReference type="Pfam" id="PF18989">
    <property type="entry name" value="DUF5722"/>
    <property type="match status" value="1"/>
</dbReference>
<dbReference type="SUPFAM" id="SSF51445">
    <property type="entry name" value="(Trans)glycosidases"/>
    <property type="match status" value="1"/>
</dbReference>
<accession>A0A5J4SS88</accession>
<comment type="caution">
    <text evidence="3">The sequence shown here is derived from an EMBL/GenBank/DDBJ whole genome shotgun (WGS) entry which is preliminary data.</text>
</comment>
<name>A0A5J4SS88_9ZZZZ</name>
<dbReference type="AlphaFoldDB" id="A0A5J4SS88"/>
<dbReference type="PROSITE" id="PS51257">
    <property type="entry name" value="PROKAR_LIPOPROTEIN"/>
    <property type="match status" value="1"/>
</dbReference>
<sequence length="721" mass="81075">MNQKLCNFLKKGLLTFLVTVQTGLLMILVGACTEDPAPALVIPPAKTGYEYLTFNQASATHLSITKTGDYSYRIVTTADDPYIQTDPLRTAVGKDSVILAFEYKSTEGVRNVQIFFTPVSEARSVNNLNIAPSTAWTNGSFNLRKQLADFGWGKTGDYLRVDFGPIAGAEIEIRNIHFRGINSEELQEENVEQEALKREQQAAEDIKNYLSADYPAQVSEVTAGANKITVNGVYSGEGSYSLCEIAPWQDVTQTTLFAYKTPLTGSPFHLDFDRFVVREGITCDRTLSRWILVKNENNKDVIVSHARYADFINASQDLQPGVLTGKKGLGGFFNHNLQRQDLNDLNIKSVTVNVPITNFICASPDANRIEHTYGGKTWYFDREQVTAMDNTLKVCAQRNIVTAAIILVQKASECRDPAIGAALQHPDFTSSGIYTMPNMTTPESVNTYAAALDFFAQRYCRSDNQYGRIHHWIMHNEVDCGISWTNMGTNRAMMVYMDAYVKSMRICYNIARQYDANTEVFGSFTHSWTKAIILDGYATRDMLDALNAYSKVEGDFQWGLAYHPYPQNLLEPKTWLDTEATFSMNSRMVTFKNPEVLDKWAKQPENQYKGTTKRSVWFSENGTSSKSYSEADLREQAAGFAYAWKKIKALDGIDGIQWHNWFDHPVEAADGLRIGLRTDQLVAKPVWFLYQVAETSGEDAAFEPYKAIIGISDWNIIQAIY</sequence>
<dbReference type="InterPro" id="IPR017853">
    <property type="entry name" value="GH"/>
</dbReference>
<gene>
    <name evidence="3" type="ORF">EZS27_004532</name>
</gene>
<proteinExistence type="predicted"/>
<keyword evidence="1" id="KW-1133">Transmembrane helix</keyword>
<organism evidence="3">
    <name type="scientific">termite gut metagenome</name>
    <dbReference type="NCBI Taxonomy" id="433724"/>
    <lineage>
        <taxon>unclassified sequences</taxon>
        <taxon>metagenomes</taxon>
        <taxon>organismal metagenomes</taxon>
    </lineage>
</organism>
<dbReference type="EMBL" id="SNRY01000079">
    <property type="protein sequence ID" value="KAA6347995.1"/>
    <property type="molecule type" value="Genomic_DNA"/>
</dbReference>
<dbReference type="InterPro" id="IPR043780">
    <property type="entry name" value="DUF5722"/>
</dbReference>
<keyword evidence="1" id="KW-0812">Transmembrane</keyword>
<protein>
    <recommendedName>
        <fullName evidence="2">DUF5722 domain-containing protein</fullName>
    </recommendedName>
</protein>
<keyword evidence="1" id="KW-0472">Membrane</keyword>
<evidence type="ECO:0000256" key="1">
    <source>
        <dbReference type="SAM" id="Phobius"/>
    </source>
</evidence>
<evidence type="ECO:0000313" key="3">
    <source>
        <dbReference type="EMBL" id="KAA6347995.1"/>
    </source>
</evidence>
<feature type="domain" description="DUF5722" evidence="2">
    <location>
        <begin position="324"/>
        <end position="715"/>
    </location>
</feature>
<evidence type="ECO:0000259" key="2">
    <source>
        <dbReference type="Pfam" id="PF18989"/>
    </source>
</evidence>
<feature type="transmembrane region" description="Helical" evidence="1">
    <location>
        <begin position="12"/>
        <end position="31"/>
    </location>
</feature>
<reference evidence="3" key="1">
    <citation type="submission" date="2019-03" db="EMBL/GenBank/DDBJ databases">
        <title>Single cell metagenomics reveals metabolic interactions within the superorganism composed of flagellate Streblomastix strix and complex community of Bacteroidetes bacteria on its surface.</title>
        <authorList>
            <person name="Treitli S.C."/>
            <person name="Kolisko M."/>
            <person name="Husnik F."/>
            <person name="Keeling P."/>
            <person name="Hampl V."/>
        </authorList>
    </citation>
    <scope>NUCLEOTIDE SEQUENCE</scope>
    <source>
        <strain evidence="3">STM</strain>
    </source>
</reference>